<dbReference type="Pfam" id="PF03109">
    <property type="entry name" value="ABC1"/>
    <property type="match status" value="1"/>
</dbReference>
<keyword evidence="6" id="KW-0418">Kinase</keyword>
<dbReference type="OrthoDB" id="9795390at2"/>
<evidence type="ECO:0000313" key="7">
    <source>
        <dbReference type="Proteomes" id="UP000199058"/>
    </source>
</evidence>
<dbReference type="AlphaFoldDB" id="A0A1I1E3C1"/>
<evidence type="ECO:0000256" key="4">
    <source>
        <dbReference type="ARBA" id="ARBA00022840"/>
    </source>
</evidence>
<keyword evidence="3" id="KW-0547">Nucleotide-binding</keyword>
<dbReference type="Gene3D" id="3.90.1200.10">
    <property type="match status" value="1"/>
</dbReference>
<dbReference type="PANTHER" id="PTHR43851">
    <property type="match status" value="1"/>
</dbReference>
<protein>
    <submittedName>
        <fullName evidence="6">Predicted unusual protein kinase regulating ubiquinone biosynthesis, AarF/ABC1/UbiB family</fullName>
    </submittedName>
</protein>
<dbReference type="GO" id="GO:0006744">
    <property type="term" value="P:ubiquinone biosynthetic process"/>
    <property type="evidence" value="ECO:0007669"/>
    <property type="project" value="TreeGrafter"/>
</dbReference>
<keyword evidence="2" id="KW-0808">Transferase</keyword>
<keyword evidence="7" id="KW-1185">Reference proteome</keyword>
<evidence type="ECO:0000313" key="6">
    <source>
        <dbReference type="EMBL" id="SFB79420.1"/>
    </source>
</evidence>
<keyword evidence="6" id="KW-0830">Ubiquinone</keyword>
<dbReference type="SUPFAM" id="SSF56112">
    <property type="entry name" value="Protein kinase-like (PK-like)"/>
    <property type="match status" value="1"/>
</dbReference>
<dbReference type="InterPro" id="IPR011009">
    <property type="entry name" value="Kinase-like_dom_sf"/>
</dbReference>
<dbReference type="PANTHER" id="PTHR43851:SF3">
    <property type="entry name" value="COENZYME Q8"/>
    <property type="match status" value="1"/>
</dbReference>
<accession>A0A1I1E3C1</accession>
<evidence type="ECO:0000256" key="2">
    <source>
        <dbReference type="ARBA" id="ARBA00022679"/>
    </source>
</evidence>
<comment type="similarity">
    <text evidence="1">Belongs to the protein kinase superfamily. ADCK protein kinase family.</text>
</comment>
<gene>
    <name evidence="6" type="ORF">SAMN05660443_0170</name>
</gene>
<reference evidence="6 7" key="1">
    <citation type="submission" date="2016-10" db="EMBL/GenBank/DDBJ databases">
        <authorList>
            <person name="de Groot N.N."/>
        </authorList>
    </citation>
    <scope>NUCLEOTIDE SEQUENCE [LARGE SCALE GENOMIC DNA]</scope>
    <source>
        <strain evidence="6 7">DSM 18438</strain>
    </source>
</reference>
<dbReference type="InterPro" id="IPR051409">
    <property type="entry name" value="Atypical_kinase_ADCK"/>
</dbReference>
<feature type="domain" description="ABC1 atypical kinase-like" evidence="5">
    <location>
        <begin position="96"/>
        <end position="335"/>
    </location>
</feature>
<keyword evidence="4" id="KW-0067">ATP-binding</keyword>
<organism evidence="6 7">
    <name type="scientific">Marinospirillum celere</name>
    <dbReference type="NCBI Taxonomy" id="1122252"/>
    <lineage>
        <taxon>Bacteria</taxon>
        <taxon>Pseudomonadati</taxon>
        <taxon>Pseudomonadota</taxon>
        <taxon>Gammaproteobacteria</taxon>
        <taxon>Oceanospirillales</taxon>
        <taxon>Oceanospirillaceae</taxon>
        <taxon>Marinospirillum</taxon>
    </lineage>
</organism>
<dbReference type="GO" id="GO:0016301">
    <property type="term" value="F:kinase activity"/>
    <property type="evidence" value="ECO:0007669"/>
    <property type="project" value="UniProtKB-KW"/>
</dbReference>
<dbReference type="InterPro" id="IPR034646">
    <property type="entry name" value="ADCK3_dom"/>
</dbReference>
<dbReference type="RefSeq" id="WP_091957782.1">
    <property type="nucleotide sequence ID" value="NZ_FOLH01000001.1"/>
</dbReference>
<evidence type="ECO:0000256" key="1">
    <source>
        <dbReference type="ARBA" id="ARBA00009670"/>
    </source>
</evidence>
<dbReference type="GO" id="GO:0005524">
    <property type="term" value="F:ATP binding"/>
    <property type="evidence" value="ECO:0007669"/>
    <property type="project" value="UniProtKB-KW"/>
</dbReference>
<dbReference type="STRING" id="1122252.SAMN05660443_0170"/>
<proteinExistence type="inferred from homology"/>
<dbReference type="EMBL" id="FOLH01000001">
    <property type="protein sequence ID" value="SFB79420.1"/>
    <property type="molecule type" value="Genomic_DNA"/>
</dbReference>
<dbReference type="CDD" id="cd13970">
    <property type="entry name" value="ABC1_ADCK3"/>
    <property type="match status" value="1"/>
</dbReference>
<name>A0A1I1E3C1_9GAMM</name>
<dbReference type="Proteomes" id="UP000199058">
    <property type="component" value="Unassembled WGS sequence"/>
</dbReference>
<sequence length="438" mass="49581">MTNRPMSRLNSGRLSRMSQLGRLAGGMAGSIVTEGVRRWRRGESWDLQQQALTPANLSRLSNRLSQMRGAAMKLGQLLSMDAGHLMPPELAQLLARLRNDAHSMPLSQLEPVLTQAWGKNWHREFKLFSYQPLASASIGQVHKAVTKNGQCLAIKVQYPGVIQSIESDLDNVAALLRWSRLLPEKLDIGSLLKEAKAQLTLETDYQHEAEQLETFKQLLSETNHFILPEVNYELSKSNILAMSFLQGSPIEQLENSYPEERQRWVRALFELFFRELFEFKHVQTDPNYANFLIDSETQRLGLIDFGAAHRYPEPITIAYRDLLKAALSKDEPAICHAAHLLGYFASDTTANQKASVIQLFYLATEPLTQPGLYDFGASNLPDRLREASLKLSFEQNYWHAPPIEALLLHRKLAGLFLLAQRLGVKLDITAIAEPYLEY</sequence>
<evidence type="ECO:0000259" key="5">
    <source>
        <dbReference type="Pfam" id="PF03109"/>
    </source>
</evidence>
<dbReference type="InterPro" id="IPR004147">
    <property type="entry name" value="ABC1_dom"/>
</dbReference>
<evidence type="ECO:0000256" key="3">
    <source>
        <dbReference type="ARBA" id="ARBA00022741"/>
    </source>
</evidence>